<dbReference type="UniPathway" id="UPA00219"/>
<reference evidence="15 16" key="1">
    <citation type="journal article" date="2016" name="Nat. Commun.">
        <title>Thousands of microbial genomes shed light on interconnected biogeochemical processes in an aquifer system.</title>
        <authorList>
            <person name="Anantharaman K."/>
            <person name="Brown C.T."/>
            <person name="Hug L.A."/>
            <person name="Sharon I."/>
            <person name="Castelle C.J."/>
            <person name="Probst A.J."/>
            <person name="Thomas B.C."/>
            <person name="Singh A."/>
            <person name="Wilkins M.J."/>
            <person name="Karaoz U."/>
            <person name="Brodie E.L."/>
            <person name="Williams K.H."/>
            <person name="Hubbard S.S."/>
            <person name="Banfield J.F."/>
        </authorList>
    </citation>
    <scope>NUCLEOTIDE SEQUENCE [LARGE SCALE GENOMIC DNA]</scope>
</reference>
<keyword evidence="3 10" id="KW-0132">Cell division</keyword>
<dbReference type="GO" id="GO:0008360">
    <property type="term" value="P:regulation of cell shape"/>
    <property type="evidence" value="ECO:0007669"/>
    <property type="project" value="UniProtKB-KW"/>
</dbReference>
<dbReference type="SUPFAM" id="SSF63418">
    <property type="entry name" value="MurE/MurF N-terminal domain"/>
    <property type="match status" value="1"/>
</dbReference>
<dbReference type="GO" id="GO:0051301">
    <property type="term" value="P:cell division"/>
    <property type="evidence" value="ECO:0007669"/>
    <property type="project" value="UniProtKB-KW"/>
</dbReference>
<dbReference type="Gene3D" id="3.40.1190.10">
    <property type="entry name" value="Mur-like, catalytic domain"/>
    <property type="match status" value="1"/>
</dbReference>
<dbReference type="GO" id="GO:0009252">
    <property type="term" value="P:peptidoglycan biosynthetic process"/>
    <property type="evidence" value="ECO:0007669"/>
    <property type="project" value="UniProtKB-UniRule"/>
</dbReference>
<dbReference type="Gene3D" id="3.90.190.20">
    <property type="entry name" value="Mur ligase, C-terminal domain"/>
    <property type="match status" value="1"/>
</dbReference>
<feature type="domain" description="Mur ligase C-terminal" evidence="13">
    <location>
        <begin position="312"/>
        <end position="438"/>
    </location>
</feature>
<dbReference type="GO" id="GO:0005737">
    <property type="term" value="C:cytoplasm"/>
    <property type="evidence" value="ECO:0007669"/>
    <property type="project" value="UniProtKB-SubCell"/>
</dbReference>
<dbReference type="Proteomes" id="UP000178187">
    <property type="component" value="Unassembled WGS sequence"/>
</dbReference>
<keyword evidence="4 10" id="KW-0547">Nucleotide-binding</keyword>
<keyword evidence="1 10" id="KW-0963">Cytoplasm</keyword>
<dbReference type="Gene3D" id="3.40.1390.10">
    <property type="entry name" value="MurE/MurF, N-terminal domain"/>
    <property type="match status" value="1"/>
</dbReference>
<dbReference type="SUPFAM" id="SSF53623">
    <property type="entry name" value="MurD-like peptide ligases, catalytic domain"/>
    <property type="match status" value="1"/>
</dbReference>
<keyword evidence="5 10" id="KW-0067">ATP-binding</keyword>
<evidence type="ECO:0000256" key="10">
    <source>
        <dbReference type="HAMAP-Rule" id="MF_02019"/>
    </source>
</evidence>
<accession>A0A1G1L0Q8</accession>
<dbReference type="SUPFAM" id="SSF53244">
    <property type="entry name" value="MurD-like peptide ligases, peptide-binding domain"/>
    <property type="match status" value="1"/>
</dbReference>
<gene>
    <name evidence="10" type="primary">murF</name>
    <name evidence="15" type="ORF">A3G33_05455</name>
</gene>
<dbReference type="PANTHER" id="PTHR43024">
    <property type="entry name" value="UDP-N-ACETYLMURAMOYL-TRIPEPTIDE--D-ALANYL-D-ALANINE LIGASE"/>
    <property type="match status" value="1"/>
</dbReference>
<feature type="binding site" evidence="10">
    <location>
        <begin position="108"/>
        <end position="114"/>
    </location>
    <ligand>
        <name>ATP</name>
        <dbReference type="ChEBI" id="CHEBI:30616"/>
    </ligand>
</feature>
<organism evidence="15 16">
    <name type="scientific">Candidatus Danuiimicrobium aquiferis</name>
    <dbReference type="NCBI Taxonomy" id="1801832"/>
    <lineage>
        <taxon>Bacteria</taxon>
        <taxon>Pseudomonadati</taxon>
        <taxon>Candidatus Omnitrophota</taxon>
        <taxon>Candidatus Danuiimicrobium</taxon>
    </lineage>
</organism>
<evidence type="ECO:0000256" key="2">
    <source>
        <dbReference type="ARBA" id="ARBA00022598"/>
    </source>
</evidence>
<evidence type="ECO:0000256" key="1">
    <source>
        <dbReference type="ARBA" id="ARBA00022490"/>
    </source>
</evidence>
<dbReference type="PANTHER" id="PTHR43024:SF1">
    <property type="entry name" value="UDP-N-ACETYLMURAMOYL-TRIPEPTIDE--D-ALANYL-D-ALANINE LIGASE"/>
    <property type="match status" value="1"/>
</dbReference>
<evidence type="ECO:0000256" key="3">
    <source>
        <dbReference type="ARBA" id="ARBA00022618"/>
    </source>
</evidence>
<comment type="similarity">
    <text evidence="10">Belongs to the MurCDEF family. MurF subfamily.</text>
</comment>
<dbReference type="AlphaFoldDB" id="A0A1G1L0Q8"/>
<comment type="subcellular location">
    <subcellularLocation>
        <location evidence="10 11">Cytoplasm</location>
    </subcellularLocation>
</comment>
<keyword evidence="6 10" id="KW-0133">Cell shape</keyword>
<comment type="pathway">
    <text evidence="10 11">Cell wall biogenesis; peptidoglycan biosynthesis.</text>
</comment>
<evidence type="ECO:0000256" key="8">
    <source>
        <dbReference type="ARBA" id="ARBA00023306"/>
    </source>
</evidence>
<dbReference type="Pfam" id="PF02875">
    <property type="entry name" value="Mur_ligase_C"/>
    <property type="match status" value="1"/>
</dbReference>
<dbReference type="HAMAP" id="MF_02019">
    <property type="entry name" value="MurF"/>
    <property type="match status" value="1"/>
</dbReference>
<dbReference type="GO" id="GO:0071555">
    <property type="term" value="P:cell wall organization"/>
    <property type="evidence" value="ECO:0007669"/>
    <property type="project" value="UniProtKB-KW"/>
</dbReference>
<evidence type="ECO:0000256" key="11">
    <source>
        <dbReference type="RuleBase" id="RU004136"/>
    </source>
</evidence>
<evidence type="ECO:0000259" key="12">
    <source>
        <dbReference type="Pfam" id="PF01225"/>
    </source>
</evidence>
<dbReference type="InterPro" id="IPR036565">
    <property type="entry name" value="Mur-like_cat_sf"/>
</dbReference>
<evidence type="ECO:0000259" key="13">
    <source>
        <dbReference type="Pfam" id="PF02875"/>
    </source>
</evidence>
<dbReference type="GO" id="GO:0047480">
    <property type="term" value="F:UDP-N-acetylmuramoyl-tripeptide-D-alanyl-D-alanine ligase activity"/>
    <property type="evidence" value="ECO:0007669"/>
    <property type="project" value="UniProtKB-UniRule"/>
</dbReference>
<dbReference type="GO" id="GO:0008766">
    <property type="term" value="F:UDP-N-acetylmuramoylalanyl-D-glutamyl-2,6-diaminopimelate-D-alanyl-D-alanine ligase activity"/>
    <property type="evidence" value="ECO:0007669"/>
    <property type="project" value="RHEA"/>
</dbReference>
<dbReference type="InterPro" id="IPR051046">
    <property type="entry name" value="MurCDEF_CellWall_CoF430Synth"/>
</dbReference>
<name>A0A1G1L0Q8_9BACT</name>
<comment type="function">
    <text evidence="10 11">Involved in cell wall formation. Catalyzes the final step in the synthesis of UDP-N-acetylmuramoyl-pentapeptide, the precursor of murein.</text>
</comment>
<keyword evidence="2 10" id="KW-0436">Ligase</keyword>
<dbReference type="InterPro" id="IPR000713">
    <property type="entry name" value="Mur_ligase_N"/>
</dbReference>
<evidence type="ECO:0000256" key="6">
    <source>
        <dbReference type="ARBA" id="ARBA00022960"/>
    </source>
</evidence>
<evidence type="ECO:0000256" key="4">
    <source>
        <dbReference type="ARBA" id="ARBA00022741"/>
    </source>
</evidence>
<dbReference type="InterPro" id="IPR035911">
    <property type="entry name" value="MurE/MurF_N"/>
</dbReference>
<comment type="caution">
    <text evidence="15">The sequence shown here is derived from an EMBL/GenBank/DDBJ whole genome shotgun (WGS) entry which is preliminary data.</text>
</comment>
<dbReference type="InterPro" id="IPR013221">
    <property type="entry name" value="Mur_ligase_cen"/>
</dbReference>
<feature type="domain" description="Mur ligase N-terminal catalytic" evidence="12">
    <location>
        <begin position="24"/>
        <end position="95"/>
    </location>
</feature>
<feature type="domain" description="Mur ligase central" evidence="14">
    <location>
        <begin position="106"/>
        <end position="290"/>
    </location>
</feature>
<dbReference type="Pfam" id="PF08245">
    <property type="entry name" value="Mur_ligase_M"/>
    <property type="match status" value="1"/>
</dbReference>
<keyword evidence="9 10" id="KW-0961">Cell wall biogenesis/degradation</keyword>
<dbReference type="NCBIfam" id="TIGR01143">
    <property type="entry name" value="murF"/>
    <property type="match status" value="1"/>
</dbReference>
<keyword evidence="8 10" id="KW-0131">Cell cycle</keyword>
<proteinExistence type="inferred from homology"/>
<dbReference type="EC" id="6.3.2.10" evidence="10 11"/>
<dbReference type="EMBL" id="MHFR01000031">
    <property type="protein sequence ID" value="OGW98720.1"/>
    <property type="molecule type" value="Genomic_DNA"/>
</dbReference>
<dbReference type="InterPro" id="IPR004101">
    <property type="entry name" value="Mur_ligase_C"/>
</dbReference>
<evidence type="ECO:0000313" key="16">
    <source>
        <dbReference type="Proteomes" id="UP000178187"/>
    </source>
</evidence>
<evidence type="ECO:0000256" key="5">
    <source>
        <dbReference type="ARBA" id="ARBA00022840"/>
    </source>
</evidence>
<sequence>MFTLTQLTKICGGELISASGNESVSAISIDSRSIHTGDLFIALQGEVFDGHNFVKEVFTKGASCVLVSRKPENISAPLILVSDTLKALHSIARFYRSQFAIPVVAVTGSVGKTTTKECIGVVLSQIFQTRAGFGNWNNHIGVPLNIFKLHSSDQCFVQELGANHPGEIRMLAEILQPTVGVITGVHPVHLEGFGSLDHVYRTKLELADYIEKVSGTLLVNGDDPELMSRLKNYKARLITFGEKPNNDYFLTSLTSRQGYVCFQVNRSIDFKLRGYGAFNAMNALAAVAVAGYFNLDLRELSETWESLPCIGGRFQVNMIDGIDVLMVNDAYNANPYSFGVALESFSVLANSRRKIVVVGDMLELGAESREYHENLGAEIGKGDIDYLIGMGPMCAFLVEAYRKKRGGDFSKHFLDQREAFSFLADTIETRDAVFIKGSHGTKLEEFSESLKQKITERCLFSTMKGS</sequence>
<evidence type="ECO:0000313" key="15">
    <source>
        <dbReference type="EMBL" id="OGW98720.1"/>
    </source>
</evidence>
<dbReference type="GO" id="GO:0005524">
    <property type="term" value="F:ATP binding"/>
    <property type="evidence" value="ECO:0007669"/>
    <property type="project" value="UniProtKB-UniRule"/>
</dbReference>
<evidence type="ECO:0000256" key="9">
    <source>
        <dbReference type="ARBA" id="ARBA00023316"/>
    </source>
</evidence>
<evidence type="ECO:0000256" key="7">
    <source>
        <dbReference type="ARBA" id="ARBA00022984"/>
    </source>
</evidence>
<keyword evidence="7 10" id="KW-0573">Peptidoglycan synthesis</keyword>
<evidence type="ECO:0000259" key="14">
    <source>
        <dbReference type="Pfam" id="PF08245"/>
    </source>
</evidence>
<protein>
    <recommendedName>
        <fullName evidence="10 11">UDP-N-acetylmuramoyl-tripeptide--D-alanyl-D-alanine ligase</fullName>
        <ecNumber evidence="10 11">6.3.2.10</ecNumber>
    </recommendedName>
    <alternativeName>
        <fullName evidence="10">D-alanyl-D-alanine-adding enzyme</fullName>
    </alternativeName>
</protein>
<dbReference type="InterPro" id="IPR036615">
    <property type="entry name" value="Mur_ligase_C_dom_sf"/>
</dbReference>
<dbReference type="Pfam" id="PF01225">
    <property type="entry name" value="Mur_ligase"/>
    <property type="match status" value="1"/>
</dbReference>
<comment type="catalytic activity">
    <reaction evidence="10 11">
        <text>D-alanyl-D-alanine + UDP-N-acetyl-alpha-D-muramoyl-L-alanyl-gamma-D-glutamyl-meso-2,6-diaminopimelate + ATP = UDP-N-acetyl-alpha-D-muramoyl-L-alanyl-gamma-D-glutamyl-meso-2,6-diaminopimeloyl-D-alanyl-D-alanine + ADP + phosphate + H(+)</text>
        <dbReference type="Rhea" id="RHEA:28374"/>
        <dbReference type="ChEBI" id="CHEBI:15378"/>
        <dbReference type="ChEBI" id="CHEBI:30616"/>
        <dbReference type="ChEBI" id="CHEBI:43474"/>
        <dbReference type="ChEBI" id="CHEBI:57822"/>
        <dbReference type="ChEBI" id="CHEBI:61386"/>
        <dbReference type="ChEBI" id="CHEBI:83905"/>
        <dbReference type="ChEBI" id="CHEBI:456216"/>
        <dbReference type="EC" id="6.3.2.10"/>
    </reaction>
</comment>
<dbReference type="InterPro" id="IPR005863">
    <property type="entry name" value="UDP-N-AcMur_synth"/>
</dbReference>